<proteinExistence type="predicted"/>
<accession>A0ABV7NJS5</accession>
<gene>
    <name evidence="1" type="ORF">ACFOKF_15485</name>
</gene>
<reference evidence="2" key="1">
    <citation type="journal article" date="2019" name="Int. J. Syst. Evol. Microbiol.">
        <title>The Global Catalogue of Microorganisms (GCM) 10K type strain sequencing project: providing services to taxonomists for standard genome sequencing and annotation.</title>
        <authorList>
            <consortium name="The Broad Institute Genomics Platform"/>
            <consortium name="The Broad Institute Genome Sequencing Center for Infectious Disease"/>
            <person name="Wu L."/>
            <person name="Ma J."/>
        </authorList>
    </citation>
    <scope>NUCLEOTIDE SEQUENCE [LARGE SCALE GENOMIC DNA]</scope>
    <source>
        <strain evidence="2">CCM 7491</strain>
    </source>
</reference>
<dbReference type="RefSeq" id="WP_380796768.1">
    <property type="nucleotide sequence ID" value="NZ_JBHRVU010000004.1"/>
</dbReference>
<dbReference type="Proteomes" id="UP001595681">
    <property type="component" value="Unassembled WGS sequence"/>
</dbReference>
<keyword evidence="2" id="KW-1185">Reference proteome</keyword>
<organism evidence="1 2">
    <name type="scientific">Sphingobium rhizovicinum</name>
    <dbReference type="NCBI Taxonomy" id="432308"/>
    <lineage>
        <taxon>Bacteria</taxon>
        <taxon>Pseudomonadati</taxon>
        <taxon>Pseudomonadota</taxon>
        <taxon>Alphaproteobacteria</taxon>
        <taxon>Sphingomonadales</taxon>
        <taxon>Sphingomonadaceae</taxon>
        <taxon>Sphingobium</taxon>
    </lineage>
</organism>
<name>A0ABV7NJS5_9SPHN</name>
<evidence type="ECO:0000313" key="1">
    <source>
        <dbReference type="EMBL" id="MFC3442577.1"/>
    </source>
</evidence>
<dbReference type="EMBL" id="JBHRVU010000004">
    <property type="protein sequence ID" value="MFC3442577.1"/>
    <property type="molecule type" value="Genomic_DNA"/>
</dbReference>
<sequence length="83" mass="9574">MTAALPDADRFRRAREEFSAAMEAGCSILELRRRHADQRARLRERAQQSVAQQDGQINGKQGFFVIDEAADFQAASPYWWMRD</sequence>
<evidence type="ECO:0000313" key="2">
    <source>
        <dbReference type="Proteomes" id="UP001595681"/>
    </source>
</evidence>
<protein>
    <submittedName>
        <fullName evidence="1">Uncharacterized protein</fullName>
    </submittedName>
</protein>
<comment type="caution">
    <text evidence="1">The sequence shown here is derived from an EMBL/GenBank/DDBJ whole genome shotgun (WGS) entry which is preliminary data.</text>
</comment>